<sequence>MSQYPEEYVCYCHEYTAEDIERDFLANGRSTIVEKIAAAKKANGCECATKNPKGK</sequence>
<organism evidence="1">
    <name type="scientific">Desulfomonile tiedjei</name>
    <dbReference type="NCBI Taxonomy" id="2358"/>
    <lineage>
        <taxon>Bacteria</taxon>
        <taxon>Pseudomonadati</taxon>
        <taxon>Thermodesulfobacteriota</taxon>
        <taxon>Desulfomonilia</taxon>
        <taxon>Desulfomonilales</taxon>
        <taxon>Desulfomonilaceae</taxon>
        <taxon>Desulfomonile</taxon>
    </lineage>
</organism>
<name>A0A7C4ET58_9BACT</name>
<proteinExistence type="predicted"/>
<dbReference type="EMBL" id="DTGT01000267">
    <property type="protein sequence ID" value="HGH61325.1"/>
    <property type="molecule type" value="Genomic_DNA"/>
</dbReference>
<dbReference type="Gene3D" id="1.10.10.1100">
    <property type="entry name" value="BFD-like [2Fe-2S]-binding domain"/>
    <property type="match status" value="1"/>
</dbReference>
<comment type="caution">
    <text evidence="1">The sequence shown here is derived from an EMBL/GenBank/DDBJ whole genome shotgun (WGS) entry which is preliminary data.</text>
</comment>
<evidence type="ECO:0000313" key="1">
    <source>
        <dbReference type="EMBL" id="HGH61325.1"/>
    </source>
</evidence>
<gene>
    <name evidence="1" type="ORF">ENV54_08515</name>
</gene>
<dbReference type="AlphaFoldDB" id="A0A7C4ET58"/>
<dbReference type="InterPro" id="IPR041854">
    <property type="entry name" value="BFD-like_2Fe2S-bd_dom_sf"/>
</dbReference>
<accession>A0A7C4ET58</accession>
<reference evidence="1" key="1">
    <citation type="journal article" date="2020" name="mSystems">
        <title>Genome- and Community-Level Interaction Insights into Carbon Utilization and Element Cycling Functions of Hydrothermarchaeota in Hydrothermal Sediment.</title>
        <authorList>
            <person name="Zhou Z."/>
            <person name="Liu Y."/>
            <person name="Xu W."/>
            <person name="Pan J."/>
            <person name="Luo Z.H."/>
            <person name="Li M."/>
        </authorList>
    </citation>
    <scope>NUCLEOTIDE SEQUENCE [LARGE SCALE GENOMIC DNA]</scope>
    <source>
        <strain evidence="1">SpSt-769</strain>
    </source>
</reference>
<protein>
    <submittedName>
        <fullName evidence="1">BFD-like (2Fe-2S) protein</fullName>
    </submittedName>
</protein>